<dbReference type="Pfam" id="PF00571">
    <property type="entry name" value="CBS"/>
    <property type="match status" value="2"/>
</dbReference>
<comment type="caution">
    <text evidence="5">The sequence shown here is derived from an EMBL/GenBank/DDBJ whole genome shotgun (WGS) entry which is preliminary data.</text>
</comment>
<evidence type="ECO:0000256" key="1">
    <source>
        <dbReference type="ARBA" id="ARBA00023122"/>
    </source>
</evidence>
<dbReference type="RefSeq" id="WP_231403812.1">
    <property type="nucleotide sequence ID" value="NZ_BAABES010000004.1"/>
</dbReference>
<reference evidence="5" key="1">
    <citation type="submission" date="2020-11" db="EMBL/GenBank/DDBJ databases">
        <title>Sequencing the genomes of 1000 actinobacteria strains.</title>
        <authorList>
            <person name="Klenk H.-P."/>
        </authorList>
    </citation>
    <scope>NUCLEOTIDE SEQUENCE</scope>
    <source>
        <strain evidence="5">DSM 43175</strain>
    </source>
</reference>
<feature type="domain" description="CBS" evidence="4">
    <location>
        <begin position="93"/>
        <end position="153"/>
    </location>
</feature>
<dbReference type="InterPro" id="IPR000644">
    <property type="entry name" value="CBS_dom"/>
</dbReference>
<proteinExistence type="predicted"/>
<evidence type="ECO:0000259" key="4">
    <source>
        <dbReference type="PROSITE" id="PS51371"/>
    </source>
</evidence>
<keyword evidence="6" id="KW-1185">Reference proteome</keyword>
<name>A0A931DKE7_9ACTN</name>
<dbReference type="PANTHER" id="PTHR43080">
    <property type="entry name" value="CBS DOMAIN-CONTAINING PROTEIN CBSX3, MITOCHONDRIAL"/>
    <property type="match status" value="1"/>
</dbReference>
<feature type="domain" description="BON" evidence="3">
    <location>
        <begin position="147"/>
        <end position="215"/>
    </location>
</feature>
<dbReference type="InterPro" id="IPR051257">
    <property type="entry name" value="Diverse_CBS-Domain"/>
</dbReference>
<dbReference type="InterPro" id="IPR046342">
    <property type="entry name" value="CBS_dom_sf"/>
</dbReference>
<dbReference type="PANTHER" id="PTHR43080:SF29">
    <property type="entry name" value="OS02G0818000 PROTEIN"/>
    <property type="match status" value="1"/>
</dbReference>
<evidence type="ECO:0000256" key="2">
    <source>
        <dbReference type="PROSITE-ProRule" id="PRU00703"/>
    </source>
</evidence>
<dbReference type="Gene3D" id="3.10.580.10">
    <property type="entry name" value="CBS-domain"/>
    <property type="match status" value="1"/>
</dbReference>
<organism evidence="5 6">
    <name type="scientific">Actinomadura viridis</name>
    <dbReference type="NCBI Taxonomy" id="58110"/>
    <lineage>
        <taxon>Bacteria</taxon>
        <taxon>Bacillati</taxon>
        <taxon>Actinomycetota</taxon>
        <taxon>Actinomycetes</taxon>
        <taxon>Streptosporangiales</taxon>
        <taxon>Thermomonosporaceae</taxon>
        <taxon>Actinomadura</taxon>
    </lineage>
</organism>
<dbReference type="EMBL" id="JADOUA010000001">
    <property type="protein sequence ID" value="MBG6089171.1"/>
    <property type="molecule type" value="Genomic_DNA"/>
</dbReference>
<protein>
    <submittedName>
        <fullName evidence="5">CBS-domain-containing membrane protein</fullName>
    </submittedName>
</protein>
<evidence type="ECO:0000313" key="6">
    <source>
        <dbReference type="Proteomes" id="UP000614047"/>
    </source>
</evidence>
<feature type="domain" description="CBS" evidence="4">
    <location>
        <begin position="10"/>
        <end position="68"/>
    </location>
</feature>
<dbReference type="PIRSF" id="PIRSF036990">
    <property type="entry name" value="UCP036990_CBS_BON"/>
    <property type="match status" value="1"/>
</dbReference>
<sequence>MRRRMVAHVMTRNVVTVTEDTPFAEIVEALAEHDIRAVPVIDEDRRVLGVVSDADLLRKEEYRDAGESRPLFEGRRRHAARLKAAAIDAAGLMTAPAVTLGPDMPVARAARILARHDVKQAPVVDDEGRLAGIVARADLLRLFLRSDEEIHDEIVREVLVHDLWQDPARVRVRVRDGVVGLTGTLEARSLVPICVRLAAATEGVVDVVEDLAYDHDDTRPASYPRA</sequence>
<keyword evidence="1 2" id="KW-0129">CBS domain</keyword>
<dbReference type="SUPFAM" id="SSF54631">
    <property type="entry name" value="CBS-domain pair"/>
    <property type="match status" value="1"/>
</dbReference>
<gene>
    <name evidence="5" type="ORF">IW256_003284</name>
</gene>
<evidence type="ECO:0000313" key="5">
    <source>
        <dbReference type="EMBL" id="MBG6089171.1"/>
    </source>
</evidence>
<dbReference type="Pfam" id="PF04972">
    <property type="entry name" value="BON"/>
    <property type="match status" value="1"/>
</dbReference>
<dbReference type="CDD" id="cd04586">
    <property type="entry name" value="CBS_pair_BON_assoc"/>
    <property type="match status" value="1"/>
</dbReference>
<dbReference type="InterPro" id="IPR007055">
    <property type="entry name" value="BON_dom"/>
</dbReference>
<dbReference type="SMART" id="SM00116">
    <property type="entry name" value="CBS"/>
    <property type="match status" value="2"/>
</dbReference>
<dbReference type="InterPro" id="IPR017080">
    <property type="entry name" value="UCP036990_CBS_BON"/>
</dbReference>
<dbReference type="PROSITE" id="PS51371">
    <property type="entry name" value="CBS"/>
    <property type="match status" value="2"/>
</dbReference>
<dbReference type="Proteomes" id="UP000614047">
    <property type="component" value="Unassembled WGS sequence"/>
</dbReference>
<dbReference type="PROSITE" id="PS50914">
    <property type="entry name" value="BON"/>
    <property type="match status" value="1"/>
</dbReference>
<accession>A0A931DKE7</accession>
<evidence type="ECO:0000259" key="3">
    <source>
        <dbReference type="PROSITE" id="PS50914"/>
    </source>
</evidence>
<dbReference type="AlphaFoldDB" id="A0A931DKE7"/>